<dbReference type="InterPro" id="IPR012340">
    <property type="entry name" value="NA-bd_OB-fold"/>
</dbReference>
<evidence type="ECO:0000313" key="2">
    <source>
        <dbReference type="EMBL" id="PNX96280.1"/>
    </source>
</evidence>
<feature type="region of interest" description="Disordered" evidence="1">
    <location>
        <begin position="256"/>
        <end position="293"/>
    </location>
</feature>
<proteinExistence type="predicted"/>
<evidence type="ECO:0000313" key="3">
    <source>
        <dbReference type="Proteomes" id="UP000236291"/>
    </source>
</evidence>
<dbReference type="EMBL" id="ASHM01014338">
    <property type="protein sequence ID" value="PNX96280.1"/>
    <property type="molecule type" value="Genomic_DNA"/>
</dbReference>
<sequence>MDDTYSATFVVFDKEASGIFNMSCADMLKLGDITTGERIVPPQIDDTLVNQTWLFKVEAKPSQNPRFEQSFRVRKICTDESIIKQFKDKWDNDDAEGGSLTTLLDKGKNVYVGGTSNVLSEECQNFSGDSDKGKCLIVDGTPVEVSQDLMLTFSESVVNLDDDSVNTPFCIKPMTSGVKQLTSASAMNPMTSALAVKPNTSDVAMKQTTSIAAVKPMNYVAAVKPTLFAGAAKPTISAVITQQSAAAVKPVNVTSGDDVSLQSSASARPCGQRKKSFSKRVSPQHEDQEVEDDNAPIKLLNRAVKIEKIPYAEAYMAEGAYEDINTIVGSRLQKCILTTIHVKDVPFGEIDPVFADKYSNELDRVWKVYAGNDLHFLTWNQSPQQPLITDGWTKLQPWPTNEFPSFHSLSTKLPEPLTFEIVLTNNSNGSREELVKSSPEPHLAEIIQTPGRNGVRKLEYQAWYKFCYDNCFSTGDLLKFTFFNIAKSNKVDVDVDRVVN</sequence>
<evidence type="ECO:0000256" key="1">
    <source>
        <dbReference type="SAM" id="MobiDB-lite"/>
    </source>
</evidence>
<dbReference type="Gene3D" id="2.40.50.140">
    <property type="entry name" value="Nucleic acid-binding proteins"/>
    <property type="match status" value="1"/>
</dbReference>
<dbReference type="AlphaFoldDB" id="A0A2K3MZR2"/>
<protein>
    <recommendedName>
        <fullName evidence="4">B3 domain-containing protein</fullName>
    </recommendedName>
</protein>
<comment type="caution">
    <text evidence="2">The sequence shown here is derived from an EMBL/GenBank/DDBJ whole genome shotgun (WGS) entry which is preliminary data.</text>
</comment>
<organism evidence="2 3">
    <name type="scientific">Trifolium pratense</name>
    <name type="common">Red clover</name>
    <dbReference type="NCBI Taxonomy" id="57577"/>
    <lineage>
        <taxon>Eukaryota</taxon>
        <taxon>Viridiplantae</taxon>
        <taxon>Streptophyta</taxon>
        <taxon>Embryophyta</taxon>
        <taxon>Tracheophyta</taxon>
        <taxon>Spermatophyta</taxon>
        <taxon>Magnoliopsida</taxon>
        <taxon>eudicotyledons</taxon>
        <taxon>Gunneridae</taxon>
        <taxon>Pentapetalae</taxon>
        <taxon>rosids</taxon>
        <taxon>fabids</taxon>
        <taxon>Fabales</taxon>
        <taxon>Fabaceae</taxon>
        <taxon>Papilionoideae</taxon>
        <taxon>50 kb inversion clade</taxon>
        <taxon>NPAAA clade</taxon>
        <taxon>Hologalegina</taxon>
        <taxon>IRL clade</taxon>
        <taxon>Trifolieae</taxon>
        <taxon>Trifolium</taxon>
    </lineage>
</organism>
<name>A0A2K3MZR2_TRIPR</name>
<reference evidence="2 3" key="1">
    <citation type="journal article" date="2014" name="Am. J. Bot.">
        <title>Genome assembly and annotation for red clover (Trifolium pratense; Fabaceae).</title>
        <authorList>
            <person name="Istvanek J."/>
            <person name="Jaros M."/>
            <person name="Krenek A."/>
            <person name="Repkova J."/>
        </authorList>
    </citation>
    <scope>NUCLEOTIDE SEQUENCE [LARGE SCALE GENOMIC DNA]</scope>
    <source>
        <strain evidence="3">cv. Tatra</strain>
        <tissue evidence="2">Young leaves</tissue>
    </source>
</reference>
<feature type="compositionally biased region" description="Polar residues" evidence="1">
    <location>
        <begin position="256"/>
        <end position="266"/>
    </location>
</feature>
<evidence type="ECO:0008006" key="4">
    <source>
        <dbReference type="Google" id="ProtNLM"/>
    </source>
</evidence>
<dbReference type="Proteomes" id="UP000236291">
    <property type="component" value="Unassembled WGS sequence"/>
</dbReference>
<reference evidence="2 3" key="2">
    <citation type="journal article" date="2017" name="Front. Plant Sci.">
        <title>Gene Classification and Mining of Molecular Markers Useful in Red Clover (Trifolium pratense) Breeding.</title>
        <authorList>
            <person name="Istvanek J."/>
            <person name="Dluhosova J."/>
            <person name="Dluhos P."/>
            <person name="Patkova L."/>
            <person name="Nedelnik J."/>
            <person name="Repkova J."/>
        </authorList>
    </citation>
    <scope>NUCLEOTIDE SEQUENCE [LARGE SCALE GENOMIC DNA]</scope>
    <source>
        <strain evidence="3">cv. Tatra</strain>
        <tissue evidence="2">Young leaves</tissue>
    </source>
</reference>
<accession>A0A2K3MZR2</accession>
<gene>
    <name evidence="2" type="ORF">L195_g019483</name>
</gene>